<reference evidence="1 2" key="1">
    <citation type="journal article" date="2011" name="J. Bacteriol.">
        <title>Complete genome sequence of Polymorphum gilvum SL003B-26A1T, a crude oil-degrading bacterium from oil-polluted saline soil.</title>
        <authorList>
            <person name="Li S.G."/>
            <person name="Tang Y.Q."/>
            <person name="Nie Y."/>
            <person name="Cai M."/>
            <person name="Wu X.L."/>
        </authorList>
    </citation>
    <scope>NUCLEOTIDE SEQUENCE [LARGE SCALE GENOMIC DNA]</scope>
    <source>
        <strain evidence="2">LMG 25793 / CGMCC 1.9160 / SL003B-26A1</strain>
    </source>
</reference>
<dbReference type="EMBL" id="CP002568">
    <property type="protein sequence ID" value="ADZ70831.1"/>
    <property type="molecule type" value="Genomic_DNA"/>
</dbReference>
<dbReference type="STRING" id="991905.SL003B_2406"/>
<evidence type="ECO:0000313" key="1">
    <source>
        <dbReference type="EMBL" id="ADZ70831.1"/>
    </source>
</evidence>
<gene>
    <name evidence="1" type="ordered locus">SL003B_2406</name>
</gene>
<evidence type="ECO:0000313" key="2">
    <source>
        <dbReference type="Proteomes" id="UP000008130"/>
    </source>
</evidence>
<organism evidence="1 2">
    <name type="scientific">Polymorphum gilvum (strain LMG 25793 / CGMCC 1.9160 / SL003B-26A1)</name>
    <dbReference type="NCBI Taxonomy" id="991905"/>
    <lineage>
        <taxon>Bacteria</taxon>
        <taxon>Pseudomonadati</taxon>
        <taxon>Pseudomonadota</taxon>
        <taxon>Alphaproteobacteria</taxon>
        <taxon>Rhodobacterales</taxon>
        <taxon>Paracoccaceae</taxon>
        <taxon>Polymorphum</taxon>
    </lineage>
</organism>
<name>F2J1N0_POLGS</name>
<keyword evidence="2" id="KW-1185">Reference proteome</keyword>
<dbReference type="AlphaFoldDB" id="F2J1N0"/>
<sequence>MRIIVSRPGQGRAAADAGTIRLDDVDLRRDTLQNTPRRRHRRLGGIGRLSSLAFSKQSAIQRTSIRDLAGG</sequence>
<dbReference type="Proteomes" id="UP000008130">
    <property type="component" value="Chromosome"/>
</dbReference>
<dbReference type="KEGG" id="pgv:SL003B_2406"/>
<dbReference type="HOGENOM" id="CLU_2736593_0_0_5"/>
<proteinExistence type="predicted"/>
<protein>
    <submittedName>
        <fullName evidence="1">Uncharacterized protein</fullName>
    </submittedName>
</protein>
<accession>F2J1N0</accession>